<dbReference type="InterPro" id="IPR036236">
    <property type="entry name" value="Znf_C2H2_sf"/>
</dbReference>
<feature type="compositionally biased region" description="Acidic residues" evidence="7">
    <location>
        <begin position="516"/>
        <end position="525"/>
    </location>
</feature>
<feature type="domain" description="C2H2-type" evidence="8">
    <location>
        <begin position="356"/>
        <end position="383"/>
    </location>
</feature>
<accession>A0A653DPI8</accession>
<proteinExistence type="predicted"/>
<dbReference type="Gene3D" id="3.30.160.60">
    <property type="entry name" value="Classic Zinc Finger"/>
    <property type="match status" value="5"/>
</dbReference>
<dbReference type="Proteomes" id="UP000410492">
    <property type="component" value="Unassembled WGS sequence"/>
</dbReference>
<feature type="domain" description="C2H2-type" evidence="8">
    <location>
        <begin position="382"/>
        <end position="405"/>
    </location>
</feature>
<dbReference type="EMBL" id="CAACVG010013591">
    <property type="protein sequence ID" value="VEN62106.1"/>
    <property type="molecule type" value="Genomic_DNA"/>
</dbReference>
<feature type="compositionally biased region" description="Acidic residues" evidence="7">
    <location>
        <begin position="542"/>
        <end position="555"/>
    </location>
</feature>
<dbReference type="AlphaFoldDB" id="A0A653DPI8"/>
<dbReference type="PROSITE" id="PS50157">
    <property type="entry name" value="ZINC_FINGER_C2H2_2"/>
    <property type="match status" value="9"/>
</dbReference>
<sequence>FSAINKLETPPSSIVEPHNRILSVKLPQNAPEQFVASLATIDVNVFGCSLNTEPSFENKRVLLVGDYGTGIQCTDCEKVFTTKEYLEKHSVRHAKDRQVKERRNQMKQKKAELYKQKCKAAKQQRDENRRKKMEKMKNKDTSYMCEQCGKIFHQQAAYSTHKKIHTDRLTFICHICGAVLKGSTSLRNHVDSVHGERRYPCTLCPKVFKAEVHLKRHIAVTHMKQNRVQCEECGKSCANVSALRGHRSLVHKREVKCVCPVCGVGLNRRDYLKRHMRKHMLDGKDRIRVPRSSTYWKDPVPCKICSKIIIRTHMSAHLKCHRAERRFKCGVCGMTFKFKNNQARHEKLHQKDAGKLKCHVCWKSFENQPDYDEHMSHHNKTYPCPVCDEGFGRMFALKSHLYDVHPDVATSIVDTVDPRYPYKKKNSDKRKVGIKGKFKIIRKAVPKYEDEEPGEYIPEHDLQLDGLDEQPQDSKHDEEVDENYAYIEHENGEDETLDSMYQEIPKSDNEFSMEEQYLEEMEDEEKEQRKEIKDLDGSGVDEQYEDQMENEEEELEGAYEEYIIESENGERYLVKNDKYFEEEGEVC</sequence>
<keyword evidence="6" id="KW-0175">Coiled coil</keyword>
<dbReference type="GO" id="GO:0000977">
    <property type="term" value="F:RNA polymerase II transcription regulatory region sequence-specific DNA binding"/>
    <property type="evidence" value="ECO:0007669"/>
    <property type="project" value="TreeGrafter"/>
</dbReference>
<evidence type="ECO:0000256" key="2">
    <source>
        <dbReference type="ARBA" id="ARBA00022737"/>
    </source>
</evidence>
<dbReference type="GO" id="GO:0005634">
    <property type="term" value="C:nucleus"/>
    <property type="evidence" value="ECO:0007669"/>
    <property type="project" value="TreeGrafter"/>
</dbReference>
<dbReference type="SMART" id="SM00355">
    <property type="entry name" value="ZnF_C2H2"/>
    <property type="match status" value="10"/>
</dbReference>
<dbReference type="OrthoDB" id="6742658at2759"/>
<keyword evidence="2" id="KW-0677">Repeat</keyword>
<keyword evidence="10" id="KW-1185">Reference proteome</keyword>
<evidence type="ECO:0000313" key="9">
    <source>
        <dbReference type="EMBL" id="VEN62106.1"/>
    </source>
</evidence>
<dbReference type="PANTHER" id="PTHR24379">
    <property type="entry name" value="KRAB AND ZINC FINGER DOMAIN-CONTAINING"/>
    <property type="match status" value="1"/>
</dbReference>
<evidence type="ECO:0000256" key="1">
    <source>
        <dbReference type="ARBA" id="ARBA00022723"/>
    </source>
</evidence>
<feature type="domain" description="C2H2-type" evidence="8">
    <location>
        <begin position="171"/>
        <end position="199"/>
    </location>
</feature>
<feature type="non-terminal residue" evidence="9">
    <location>
        <position position="1"/>
    </location>
</feature>
<dbReference type="Pfam" id="PF00096">
    <property type="entry name" value="zf-C2H2"/>
    <property type="match status" value="5"/>
</dbReference>
<dbReference type="GO" id="GO:0008270">
    <property type="term" value="F:zinc ion binding"/>
    <property type="evidence" value="ECO:0007669"/>
    <property type="project" value="UniProtKB-KW"/>
</dbReference>
<dbReference type="InterPro" id="IPR013087">
    <property type="entry name" value="Znf_C2H2_type"/>
</dbReference>
<feature type="domain" description="C2H2-type" evidence="8">
    <location>
        <begin position="228"/>
        <end position="256"/>
    </location>
</feature>
<keyword evidence="3 5" id="KW-0863">Zinc-finger</keyword>
<feature type="domain" description="C2H2-type" evidence="8">
    <location>
        <begin position="71"/>
        <end position="98"/>
    </location>
</feature>
<gene>
    <name evidence="9" type="ORF">CALMAC_LOCUS19308</name>
</gene>
<feature type="domain" description="C2H2-type" evidence="8">
    <location>
        <begin position="327"/>
        <end position="354"/>
    </location>
</feature>
<evidence type="ECO:0000259" key="8">
    <source>
        <dbReference type="PROSITE" id="PS50157"/>
    </source>
</evidence>
<dbReference type="PANTHER" id="PTHR24379:SF127">
    <property type="entry name" value="BLOODY FINGERS-RELATED"/>
    <property type="match status" value="1"/>
</dbReference>
<organism evidence="9 10">
    <name type="scientific">Callosobruchus maculatus</name>
    <name type="common">Southern cowpea weevil</name>
    <name type="synonym">Pulse bruchid</name>
    <dbReference type="NCBI Taxonomy" id="64391"/>
    <lineage>
        <taxon>Eukaryota</taxon>
        <taxon>Metazoa</taxon>
        <taxon>Ecdysozoa</taxon>
        <taxon>Arthropoda</taxon>
        <taxon>Hexapoda</taxon>
        <taxon>Insecta</taxon>
        <taxon>Pterygota</taxon>
        <taxon>Neoptera</taxon>
        <taxon>Endopterygota</taxon>
        <taxon>Coleoptera</taxon>
        <taxon>Polyphaga</taxon>
        <taxon>Cucujiformia</taxon>
        <taxon>Chrysomeloidea</taxon>
        <taxon>Chrysomelidae</taxon>
        <taxon>Bruchinae</taxon>
        <taxon>Bruchini</taxon>
        <taxon>Callosobruchus</taxon>
    </lineage>
</organism>
<protein>
    <recommendedName>
        <fullName evidence="8">C2H2-type domain-containing protein</fullName>
    </recommendedName>
</protein>
<evidence type="ECO:0000256" key="6">
    <source>
        <dbReference type="SAM" id="Coils"/>
    </source>
</evidence>
<evidence type="ECO:0000256" key="3">
    <source>
        <dbReference type="ARBA" id="ARBA00022771"/>
    </source>
</evidence>
<keyword evidence="1" id="KW-0479">Metal-binding</keyword>
<name>A0A653DPI8_CALMS</name>
<dbReference type="PROSITE" id="PS00028">
    <property type="entry name" value="ZINC_FINGER_C2H2_1"/>
    <property type="match status" value="9"/>
</dbReference>
<feature type="domain" description="C2H2-type" evidence="8">
    <location>
        <begin position="143"/>
        <end position="170"/>
    </location>
</feature>
<evidence type="ECO:0000313" key="10">
    <source>
        <dbReference type="Proteomes" id="UP000410492"/>
    </source>
</evidence>
<reference evidence="9 10" key="1">
    <citation type="submission" date="2019-01" db="EMBL/GenBank/DDBJ databases">
        <authorList>
            <person name="Sayadi A."/>
        </authorList>
    </citation>
    <scope>NUCLEOTIDE SEQUENCE [LARGE SCALE GENOMIC DNA]</scope>
</reference>
<evidence type="ECO:0000256" key="4">
    <source>
        <dbReference type="ARBA" id="ARBA00022833"/>
    </source>
</evidence>
<feature type="compositionally biased region" description="Basic and acidic residues" evidence="7">
    <location>
        <begin position="526"/>
        <end position="536"/>
    </location>
</feature>
<feature type="domain" description="C2H2-type" evidence="8">
    <location>
        <begin position="199"/>
        <end position="227"/>
    </location>
</feature>
<feature type="coiled-coil region" evidence="6">
    <location>
        <begin position="104"/>
        <end position="131"/>
    </location>
</feature>
<dbReference type="SUPFAM" id="SSF57667">
    <property type="entry name" value="beta-beta-alpha zinc fingers"/>
    <property type="match status" value="5"/>
</dbReference>
<keyword evidence="4" id="KW-0862">Zinc</keyword>
<evidence type="ECO:0000256" key="7">
    <source>
        <dbReference type="SAM" id="MobiDB-lite"/>
    </source>
</evidence>
<dbReference type="GO" id="GO:0000981">
    <property type="term" value="F:DNA-binding transcription factor activity, RNA polymerase II-specific"/>
    <property type="evidence" value="ECO:0007669"/>
    <property type="project" value="TreeGrafter"/>
</dbReference>
<feature type="domain" description="C2H2-type" evidence="8">
    <location>
        <begin position="257"/>
        <end position="284"/>
    </location>
</feature>
<feature type="region of interest" description="Disordered" evidence="7">
    <location>
        <begin position="516"/>
        <end position="555"/>
    </location>
</feature>
<evidence type="ECO:0000256" key="5">
    <source>
        <dbReference type="PROSITE-ProRule" id="PRU00042"/>
    </source>
</evidence>